<comment type="caution">
    <text evidence="2">The sequence shown here is derived from an EMBL/GenBank/DDBJ whole genome shotgun (WGS) entry which is preliminary data.</text>
</comment>
<feature type="chain" id="PRO_5046583793" description="Lipoprotein" evidence="1">
    <location>
        <begin position="28"/>
        <end position="182"/>
    </location>
</feature>
<dbReference type="Proteomes" id="UP000673197">
    <property type="component" value="Unassembled WGS sequence"/>
</dbReference>
<evidence type="ECO:0000256" key="1">
    <source>
        <dbReference type="SAM" id="SignalP"/>
    </source>
</evidence>
<keyword evidence="1" id="KW-0732">Signal</keyword>
<evidence type="ECO:0008006" key="4">
    <source>
        <dbReference type="Google" id="ProtNLM"/>
    </source>
</evidence>
<feature type="signal peptide" evidence="1">
    <location>
        <begin position="1"/>
        <end position="27"/>
    </location>
</feature>
<reference evidence="2 3" key="1">
    <citation type="journal article" date="2022" name="Syst. Appl. Microbiol.">
        <title>Pseudomonas alliivorans sp. nov., a plant-pathogenic bacterium isolated from onion foliage in Georgia, USA.</title>
        <authorList>
            <person name="Zhao M."/>
            <person name="Tyson C."/>
            <person name="Chen H.C."/>
            <person name="Paudel S."/>
            <person name="Gitaitis R."/>
            <person name="Kvitko B."/>
            <person name="Dutta B."/>
        </authorList>
    </citation>
    <scope>NUCLEOTIDE SEQUENCE [LARGE SCALE GENOMIC DNA]</scope>
    <source>
        <strain evidence="2 3">20GA0068</strain>
    </source>
</reference>
<keyword evidence="3" id="KW-1185">Reference proteome</keyword>
<organism evidence="2 3">
    <name type="scientific">Pseudomonas alliivorans</name>
    <dbReference type="NCBI Taxonomy" id="2810613"/>
    <lineage>
        <taxon>Bacteria</taxon>
        <taxon>Pseudomonadati</taxon>
        <taxon>Pseudomonadota</taxon>
        <taxon>Gammaproteobacteria</taxon>
        <taxon>Pseudomonadales</taxon>
        <taxon>Pseudomonadaceae</taxon>
        <taxon>Pseudomonas</taxon>
    </lineage>
</organism>
<name>A0ABS4CDV9_9PSED</name>
<accession>A0ABS4CDV9</accession>
<sequence>MDKLKRFCAGSLAALFLLTGCARGIQAREITPQDNGYINLYFADQSPQCELSFGGWYEFVESPRGDSDYCKHLRNGGYFQLNNVHSASTIWLVNGRPKTGQISSSPKHCTSRPASTLVFNWWKLTTIKEPTSMVEKVRIEDLKTKKIGDIVVPGVRLTEKYDSGNRPAYPNDINCVILEVSP</sequence>
<evidence type="ECO:0000313" key="3">
    <source>
        <dbReference type="Proteomes" id="UP000673197"/>
    </source>
</evidence>
<dbReference type="PROSITE" id="PS51257">
    <property type="entry name" value="PROKAR_LIPOPROTEIN"/>
    <property type="match status" value="1"/>
</dbReference>
<gene>
    <name evidence="2" type="ORF">JTJ32_26210</name>
</gene>
<proteinExistence type="predicted"/>
<evidence type="ECO:0000313" key="2">
    <source>
        <dbReference type="EMBL" id="MBP0948823.1"/>
    </source>
</evidence>
<dbReference type="RefSeq" id="WP_210043809.1">
    <property type="nucleotide sequence ID" value="NZ_JAFFZW010000019.1"/>
</dbReference>
<dbReference type="EMBL" id="JAFFZW010000019">
    <property type="protein sequence ID" value="MBP0948823.1"/>
    <property type="molecule type" value="Genomic_DNA"/>
</dbReference>
<protein>
    <recommendedName>
        <fullName evidence="4">Lipoprotein</fullName>
    </recommendedName>
</protein>